<accession>A0ABQ5DNM7</accession>
<dbReference type="Proteomes" id="UP001151760">
    <property type="component" value="Unassembled WGS sequence"/>
</dbReference>
<evidence type="ECO:0000256" key="1">
    <source>
        <dbReference type="SAM" id="MobiDB-lite"/>
    </source>
</evidence>
<feature type="compositionally biased region" description="Basic residues" evidence="1">
    <location>
        <begin position="150"/>
        <end position="159"/>
    </location>
</feature>
<feature type="compositionally biased region" description="Basic and acidic residues" evidence="1">
    <location>
        <begin position="138"/>
        <end position="149"/>
    </location>
</feature>
<keyword evidence="3" id="KW-1185">Reference proteome</keyword>
<feature type="compositionally biased region" description="Polar residues" evidence="1">
    <location>
        <begin position="114"/>
        <end position="129"/>
    </location>
</feature>
<protein>
    <recommendedName>
        <fullName evidence="4">No apical meristem-associated C-terminal domain-containing protein</fullName>
    </recommendedName>
</protein>
<comment type="caution">
    <text evidence="2">The sequence shown here is derived from an EMBL/GenBank/DDBJ whole genome shotgun (WGS) entry which is preliminary data.</text>
</comment>
<dbReference type="EMBL" id="BQNB010015483">
    <property type="protein sequence ID" value="GJT40537.1"/>
    <property type="molecule type" value="Genomic_DNA"/>
</dbReference>
<reference evidence="2" key="1">
    <citation type="journal article" date="2022" name="Int. J. Mol. Sci.">
        <title>Draft Genome of Tanacetum Coccineum: Genomic Comparison of Closely Related Tanacetum-Family Plants.</title>
        <authorList>
            <person name="Yamashiro T."/>
            <person name="Shiraishi A."/>
            <person name="Nakayama K."/>
            <person name="Satake H."/>
        </authorList>
    </citation>
    <scope>NUCLEOTIDE SEQUENCE</scope>
</reference>
<evidence type="ECO:0000313" key="3">
    <source>
        <dbReference type="Proteomes" id="UP001151760"/>
    </source>
</evidence>
<reference evidence="2" key="2">
    <citation type="submission" date="2022-01" db="EMBL/GenBank/DDBJ databases">
        <authorList>
            <person name="Yamashiro T."/>
            <person name="Shiraishi A."/>
            <person name="Satake H."/>
            <person name="Nakayama K."/>
        </authorList>
    </citation>
    <scope>NUCLEOTIDE SEQUENCE</scope>
</reference>
<organism evidence="2 3">
    <name type="scientific">Tanacetum coccineum</name>
    <dbReference type="NCBI Taxonomy" id="301880"/>
    <lineage>
        <taxon>Eukaryota</taxon>
        <taxon>Viridiplantae</taxon>
        <taxon>Streptophyta</taxon>
        <taxon>Embryophyta</taxon>
        <taxon>Tracheophyta</taxon>
        <taxon>Spermatophyta</taxon>
        <taxon>Magnoliopsida</taxon>
        <taxon>eudicotyledons</taxon>
        <taxon>Gunneridae</taxon>
        <taxon>Pentapetalae</taxon>
        <taxon>asterids</taxon>
        <taxon>campanulids</taxon>
        <taxon>Asterales</taxon>
        <taxon>Asteraceae</taxon>
        <taxon>Asteroideae</taxon>
        <taxon>Anthemideae</taxon>
        <taxon>Anthemidinae</taxon>
        <taxon>Tanacetum</taxon>
    </lineage>
</organism>
<proteinExistence type="predicted"/>
<feature type="region of interest" description="Disordered" evidence="1">
    <location>
        <begin position="104"/>
        <end position="166"/>
    </location>
</feature>
<feature type="region of interest" description="Disordered" evidence="1">
    <location>
        <begin position="51"/>
        <end position="72"/>
    </location>
</feature>
<evidence type="ECO:0008006" key="4">
    <source>
        <dbReference type="Google" id="ProtNLM"/>
    </source>
</evidence>
<sequence>MLNVEVIKDEDGDDSLANKLDETTLAGYIVHIQCSSRLNIVNAARSKASLTEQSATHHGHSYSGCQHSRESGAGDEDYVQRAMIHHEIDTGVAFKLRHWSWGSKRHKSSGSSSFNTKSGEQSINLNTIVDDNDEDEAQDIRAEGRDKARAAARKKKGSKSRSTSNVNKDALAKLMVTEMTAQEKEECLAFLDIKRREVECREREIEQRDMRSYL</sequence>
<name>A0ABQ5DNM7_9ASTR</name>
<evidence type="ECO:0000313" key="2">
    <source>
        <dbReference type="EMBL" id="GJT40537.1"/>
    </source>
</evidence>
<gene>
    <name evidence="2" type="ORF">Tco_0940402</name>
</gene>